<evidence type="ECO:0000313" key="2">
    <source>
        <dbReference type="Proteomes" id="UP000006591"/>
    </source>
</evidence>
<sequence>MRPEGGDRRRQIWLPAARARCGEFGGCTASLGGLRWGCTLAASPLLDRGRWRISWLVGGDVRMWSWQDDVVKPALLDRLGAYPFKEIDLVFLQGIVGVRSPSDRSAGSEVLRTLKGTDH</sequence>
<reference evidence="1" key="1">
    <citation type="submission" date="2015-04" db="UniProtKB">
        <authorList>
            <consortium name="EnsemblPlants"/>
        </authorList>
    </citation>
    <scope>IDENTIFICATION</scope>
    <source>
        <strain evidence="1">SL10</strain>
    </source>
</reference>
<protein>
    <submittedName>
        <fullName evidence="1">Uncharacterized protein</fullName>
    </submittedName>
</protein>
<dbReference type="EnsemblPlants" id="ONIVA04G04990.1">
    <property type="protein sequence ID" value="ONIVA04G04990.1"/>
    <property type="gene ID" value="ONIVA04G04990"/>
</dbReference>
<evidence type="ECO:0000313" key="1">
    <source>
        <dbReference type="EnsemblPlants" id="ONIVA04G04990.1"/>
    </source>
</evidence>
<proteinExistence type="predicted"/>
<dbReference type="Proteomes" id="UP000006591">
    <property type="component" value="Chromosome 4"/>
</dbReference>
<dbReference type="Gramene" id="ONIVA04G04990.1">
    <property type="protein sequence ID" value="ONIVA04G04990.1"/>
    <property type="gene ID" value="ONIVA04G04990"/>
</dbReference>
<reference evidence="1" key="2">
    <citation type="submission" date="2018-04" db="EMBL/GenBank/DDBJ databases">
        <title>OnivRS2 (Oryza nivara Reference Sequence Version 2).</title>
        <authorList>
            <person name="Zhang J."/>
            <person name="Kudrna D."/>
            <person name="Lee S."/>
            <person name="Talag J."/>
            <person name="Rajasekar S."/>
            <person name="Welchert J."/>
            <person name="Hsing Y.-I."/>
            <person name="Wing R.A."/>
        </authorList>
    </citation>
    <scope>NUCLEOTIDE SEQUENCE [LARGE SCALE GENOMIC DNA]</scope>
    <source>
        <strain evidence="1">SL10</strain>
    </source>
</reference>
<name>A0A0E0GYQ0_ORYNI</name>
<dbReference type="AlphaFoldDB" id="A0A0E0GYQ0"/>
<organism evidence="1">
    <name type="scientific">Oryza nivara</name>
    <name type="common">Indian wild rice</name>
    <name type="synonym">Oryza sativa f. spontanea</name>
    <dbReference type="NCBI Taxonomy" id="4536"/>
    <lineage>
        <taxon>Eukaryota</taxon>
        <taxon>Viridiplantae</taxon>
        <taxon>Streptophyta</taxon>
        <taxon>Embryophyta</taxon>
        <taxon>Tracheophyta</taxon>
        <taxon>Spermatophyta</taxon>
        <taxon>Magnoliopsida</taxon>
        <taxon>Liliopsida</taxon>
        <taxon>Poales</taxon>
        <taxon>Poaceae</taxon>
        <taxon>BOP clade</taxon>
        <taxon>Oryzoideae</taxon>
        <taxon>Oryzeae</taxon>
        <taxon>Oryzinae</taxon>
        <taxon>Oryza</taxon>
    </lineage>
</organism>
<dbReference type="HOGENOM" id="CLU_2065283_0_0_1"/>
<accession>A0A0E0GYQ0</accession>
<keyword evidence="2" id="KW-1185">Reference proteome</keyword>